<sequence>MDEHRSSIAVLPLMKFDGNFPQSQIPAFHKISFPVPCPLFLPPPFEPHVKQTLTVKSEGFKGREIK</sequence>
<dbReference type="EMBL" id="SRZC01000012">
    <property type="protein sequence ID" value="TGX82048.1"/>
    <property type="molecule type" value="Genomic_DNA"/>
</dbReference>
<reference evidence="1" key="1">
    <citation type="submission" date="2019-04" db="EMBL/GenBank/DDBJ databases">
        <title>Microbes associate with the intestines of laboratory mice.</title>
        <authorList>
            <person name="Navarre W."/>
            <person name="Wong E."/>
            <person name="Huang K."/>
            <person name="Tropini C."/>
            <person name="Ng K."/>
            <person name="Yu B."/>
        </authorList>
    </citation>
    <scope>NUCLEOTIDE SEQUENCE</scope>
    <source>
        <strain evidence="1">NM73_A23</strain>
    </source>
</reference>
<keyword evidence="2" id="KW-1185">Reference proteome</keyword>
<accession>A0AC61QR32</accession>
<dbReference type="Proteomes" id="UP000308886">
    <property type="component" value="Unassembled WGS sequence"/>
</dbReference>
<evidence type="ECO:0000313" key="1">
    <source>
        <dbReference type="EMBL" id="TGX82048.1"/>
    </source>
</evidence>
<name>A0AC61QR32_9BACT</name>
<organism evidence="1 2">
    <name type="scientific">Palleniella muris</name>
    <dbReference type="NCBI Taxonomy" id="3038145"/>
    <lineage>
        <taxon>Bacteria</taxon>
        <taxon>Pseudomonadati</taxon>
        <taxon>Bacteroidota</taxon>
        <taxon>Bacteroidia</taxon>
        <taxon>Bacteroidales</taxon>
        <taxon>Prevotellaceae</taxon>
        <taxon>Palleniella</taxon>
    </lineage>
</organism>
<comment type="caution">
    <text evidence="1">The sequence shown here is derived from an EMBL/GenBank/DDBJ whole genome shotgun (WGS) entry which is preliminary data.</text>
</comment>
<gene>
    <name evidence="1" type="ORF">E5358_08275</name>
</gene>
<proteinExistence type="predicted"/>
<evidence type="ECO:0000313" key="2">
    <source>
        <dbReference type="Proteomes" id="UP000308886"/>
    </source>
</evidence>
<protein>
    <submittedName>
        <fullName evidence="1">Uncharacterized protein</fullName>
    </submittedName>
</protein>